<comment type="similarity">
    <text evidence="3">Belongs to the CSN8 family.</text>
</comment>
<keyword evidence="5" id="KW-0963">Cytoplasm</keyword>
<evidence type="ECO:0000256" key="4">
    <source>
        <dbReference type="ARBA" id="ARBA00014875"/>
    </source>
</evidence>
<dbReference type="InterPro" id="IPR000717">
    <property type="entry name" value="PCI_dom"/>
</dbReference>
<name>A0ABI7WWX5_FELCA</name>
<dbReference type="InterPro" id="IPR033205">
    <property type="entry name" value="COP9_CSN8"/>
</dbReference>
<feature type="region of interest" description="Disordered" evidence="8">
    <location>
        <begin position="1"/>
        <end position="86"/>
    </location>
</feature>
<feature type="region of interest" description="Disordered" evidence="8">
    <location>
        <begin position="102"/>
        <end position="183"/>
    </location>
</feature>
<keyword evidence="7" id="KW-0539">Nucleus</keyword>
<keyword evidence="11" id="KW-1185">Reference proteome</keyword>
<evidence type="ECO:0000256" key="6">
    <source>
        <dbReference type="ARBA" id="ARBA00022790"/>
    </source>
</evidence>
<reference evidence="10" key="3">
    <citation type="submission" date="2025-09" db="UniProtKB">
        <authorList>
            <consortium name="Ensembl"/>
        </authorList>
    </citation>
    <scope>IDENTIFICATION</scope>
    <source>
        <strain evidence="10">breed Abyssinian</strain>
    </source>
</reference>
<feature type="compositionally biased region" description="Basic and acidic residues" evidence="8">
    <location>
        <begin position="136"/>
        <end position="146"/>
    </location>
</feature>
<dbReference type="GeneTree" id="ENSGT00390000000977"/>
<evidence type="ECO:0000313" key="10">
    <source>
        <dbReference type="Ensembl" id="ENSFCTP00005014803.1"/>
    </source>
</evidence>
<evidence type="ECO:0000313" key="11">
    <source>
        <dbReference type="Proteomes" id="UP000823872"/>
    </source>
</evidence>
<reference evidence="10" key="2">
    <citation type="submission" date="2025-08" db="UniProtKB">
        <authorList>
            <consortium name="Ensembl"/>
        </authorList>
    </citation>
    <scope>IDENTIFICATION</scope>
    <source>
        <strain evidence="10">breed Abyssinian</strain>
    </source>
</reference>
<feature type="compositionally biased region" description="Basic and acidic residues" evidence="8">
    <location>
        <begin position="102"/>
        <end position="111"/>
    </location>
</feature>
<organism evidence="10 11">
    <name type="scientific">Felis catus</name>
    <name type="common">Cat</name>
    <name type="synonym">Felis silvestris catus</name>
    <dbReference type="NCBI Taxonomy" id="9685"/>
    <lineage>
        <taxon>Eukaryota</taxon>
        <taxon>Metazoa</taxon>
        <taxon>Chordata</taxon>
        <taxon>Craniata</taxon>
        <taxon>Vertebrata</taxon>
        <taxon>Euteleostomi</taxon>
        <taxon>Mammalia</taxon>
        <taxon>Eutheria</taxon>
        <taxon>Laurasiatheria</taxon>
        <taxon>Carnivora</taxon>
        <taxon>Feliformia</taxon>
        <taxon>Felidae</taxon>
        <taxon>Felinae</taxon>
        <taxon>Felis</taxon>
    </lineage>
</organism>
<dbReference type="PANTHER" id="PTHR13339:SF0">
    <property type="entry name" value="COP9 SIGNALOSOME COMPLEX SUBUNIT 8"/>
    <property type="match status" value="1"/>
</dbReference>
<feature type="compositionally biased region" description="Basic and acidic residues" evidence="8">
    <location>
        <begin position="1"/>
        <end position="18"/>
    </location>
</feature>
<evidence type="ECO:0000256" key="7">
    <source>
        <dbReference type="ARBA" id="ARBA00023242"/>
    </source>
</evidence>
<dbReference type="Ensembl" id="ENSFCTT00005022716.1">
    <property type="protein sequence ID" value="ENSFCTP00005014803.1"/>
    <property type="gene ID" value="ENSFCTG00005008139.1"/>
</dbReference>
<accession>A0ABI7WWX5</accession>
<keyword evidence="6" id="KW-0736">Signalosome</keyword>
<evidence type="ECO:0000256" key="5">
    <source>
        <dbReference type="ARBA" id="ARBA00022490"/>
    </source>
</evidence>
<reference evidence="10 11" key="1">
    <citation type="submission" date="2021-02" db="EMBL/GenBank/DDBJ databases">
        <title>Safari Cat Assemblies.</title>
        <authorList>
            <person name="Bredemeyer K.R."/>
            <person name="Murphy W.J."/>
        </authorList>
    </citation>
    <scope>NUCLEOTIDE SEQUENCE [LARGE SCALE GENOMIC DNA]</scope>
</reference>
<dbReference type="PANTHER" id="PTHR13339">
    <property type="entry name" value="COP9 SIGNALOSOME COMPLEX SUBUNIT 8"/>
    <property type="match status" value="1"/>
</dbReference>
<dbReference type="Pfam" id="PF10075">
    <property type="entry name" value="CSN8_PSD8_EIF3K"/>
    <property type="match status" value="1"/>
</dbReference>
<comment type="subcellular location">
    <subcellularLocation>
        <location evidence="2">Cytoplasm</location>
    </subcellularLocation>
    <subcellularLocation>
        <location evidence="1">Nucleus</location>
    </subcellularLocation>
</comment>
<evidence type="ECO:0000256" key="2">
    <source>
        <dbReference type="ARBA" id="ARBA00004496"/>
    </source>
</evidence>
<protein>
    <recommendedName>
        <fullName evidence="4">COP9 signalosome complex subunit 8</fullName>
    </recommendedName>
</protein>
<dbReference type="PROSITE" id="PS50250">
    <property type="entry name" value="PCI"/>
    <property type="match status" value="1"/>
</dbReference>
<feature type="domain" description="PCI" evidence="9">
    <location>
        <begin position="210"/>
        <end position="381"/>
    </location>
</feature>
<evidence type="ECO:0000259" key="9">
    <source>
        <dbReference type="PROSITE" id="PS50250"/>
    </source>
</evidence>
<sequence>MKTAHERVRWRGTLEDTRGGGGGLGPDLRGQTSTPGERPSHAGSWAEAHTRPVSAHASLGVQERREPRSRAPPAPGGTARSAFLPGIPRRGWRLEVRMRVRPPRGDAERSPNLRAPLPSRSGRALGKRLRRAGPPEQRERRPERRRACPAAAAADDAPEPTAHLRLGARRRRRLGTSSRARRPEGLSGVCFREGAAAGPAGKMPVAVMADSAFSFKKLLDQCENQELEAPGGIATPPVYGQLLALYLLHNDMNNARYLWKRIPPAIKSANSELGGIWSVGQRIWQRDFPGIYSTINAHQWSETVQPIMEALRDATRRRAFALVSQAYTSIIADDFAAFVGLPVEEAVKGILEQGWQADSTTRMVMPKKPVAGALDVSFNRFIPLSEPAPVPPIPNEQQLARLTDYVAFLEN</sequence>
<evidence type="ECO:0000256" key="8">
    <source>
        <dbReference type="SAM" id="MobiDB-lite"/>
    </source>
</evidence>
<dbReference type="InterPro" id="IPR033464">
    <property type="entry name" value="CSN8_PSD8_EIF3K"/>
</dbReference>
<dbReference type="Proteomes" id="UP000823872">
    <property type="component" value="Chromosome C1"/>
</dbReference>
<evidence type="ECO:0000256" key="1">
    <source>
        <dbReference type="ARBA" id="ARBA00004123"/>
    </source>
</evidence>
<evidence type="ECO:0000256" key="3">
    <source>
        <dbReference type="ARBA" id="ARBA00008252"/>
    </source>
</evidence>
<proteinExistence type="inferred from homology"/>